<evidence type="ECO:0000256" key="4">
    <source>
        <dbReference type="ARBA" id="ARBA00022692"/>
    </source>
</evidence>
<feature type="transmembrane region" description="Helical" evidence="7">
    <location>
        <begin position="70"/>
        <end position="100"/>
    </location>
</feature>
<name>A0A849IAM2_9HYPH</name>
<evidence type="ECO:0000256" key="3">
    <source>
        <dbReference type="ARBA" id="ARBA00022475"/>
    </source>
</evidence>
<comment type="caution">
    <text evidence="8">The sequence shown here is derived from an EMBL/GenBank/DDBJ whole genome shotgun (WGS) entry which is preliminary data.</text>
</comment>
<protein>
    <submittedName>
        <fullName evidence="8">Chromate transporter</fullName>
    </submittedName>
</protein>
<dbReference type="GO" id="GO:0005886">
    <property type="term" value="C:plasma membrane"/>
    <property type="evidence" value="ECO:0007669"/>
    <property type="project" value="UniProtKB-SubCell"/>
</dbReference>
<keyword evidence="5 7" id="KW-1133">Transmembrane helix</keyword>
<dbReference type="AlphaFoldDB" id="A0A849IAM2"/>
<keyword evidence="3" id="KW-1003">Cell membrane</keyword>
<evidence type="ECO:0000313" key="8">
    <source>
        <dbReference type="EMBL" id="NNM73047.1"/>
    </source>
</evidence>
<dbReference type="PANTHER" id="PTHR43663:SF1">
    <property type="entry name" value="CHROMATE TRANSPORTER"/>
    <property type="match status" value="1"/>
</dbReference>
<dbReference type="InterPro" id="IPR052518">
    <property type="entry name" value="CHR_Transporter"/>
</dbReference>
<reference evidence="8 9" key="1">
    <citation type="submission" date="2020-04" db="EMBL/GenBank/DDBJ databases">
        <title>Enterovirga sp. isolate from soil.</title>
        <authorList>
            <person name="Chea S."/>
            <person name="Kim D.-U."/>
        </authorList>
    </citation>
    <scope>NUCLEOTIDE SEQUENCE [LARGE SCALE GENOMIC DNA]</scope>
    <source>
        <strain evidence="8 9">DB1703</strain>
    </source>
</reference>
<dbReference type="GO" id="GO:0015109">
    <property type="term" value="F:chromate transmembrane transporter activity"/>
    <property type="evidence" value="ECO:0007669"/>
    <property type="project" value="InterPro"/>
</dbReference>
<keyword evidence="9" id="KW-1185">Reference proteome</keyword>
<evidence type="ECO:0000256" key="5">
    <source>
        <dbReference type="ARBA" id="ARBA00022989"/>
    </source>
</evidence>
<evidence type="ECO:0000256" key="7">
    <source>
        <dbReference type="SAM" id="Phobius"/>
    </source>
</evidence>
<proteinExistence type="inferred from homology"/>
<organism evidence="8 9">
    <name type="scientific">Enterovirga aerilata</name>
    <dbReference type="NCBI Taxonomy" id="2730920"/>
    <lineage>
        <taxon>Bacteria</taxon>
        <taxon>Pseudomonadati</taxon>
        <taxon>Pseudomonadota</taxon>
        <taxon>Alphaproteobacteria</taxon>
        <taxon>Hyphomicrobiales</taxon>
        <taxon>Methylobacteriaceae</taxon>
        <taxon>Enterovirga</taxon>
    </lineage>
</organism>
<gene>
    <name evidence="8" type="ORF">HJG44_11720</name>
</gene>
<accession>A0A849IAM2</accession>
<evidence type="ECO:0000256" key="6">
    <source>
        <dbReference type="ARBA" id="ARBA00023136"/>
    </source>
</evidence>
<comment type="subcellular location">
    <subcellularLocation>
        <location evidence="1">Cell membrane</location>
        <topology evidence="1">Multi-pass membrane protein</topology>
    </subcellularLocation>
</comment>
<evidence type="ECO:0000256" key="2">
    <source>
        <dbReference type="ARBA" id="ARBA00005262"/>
    </source>
</evidence>
<dbReference type="EMBL" id="JABEPP010000003">
    <property type="protein sequence ID" value="NNM73047.1"/>
    <property type="molecule type" value="Genomic_DNA"/>
</dbReference>
<comment type="similarity">
    <text evidence="2">Belongs to the chromate ion transporter (CHR) (TC 2.A.51) family.</text>
</comment>
<dbReference type="RefSeq" id="WP_171218547.1">
    <property type="nucleotide sequence ID" value="NZ_JABEPP010000003.1"/>
</dbReference>
<evidence type="ECO:0000256" key="1">
    <source>
        <dbReference type="ARBA" id="ARBA00004651"/>
    </source>
</evidence>
<dbReference type="InterPro" id="IPR003370">
    <property type="entry name" value="Chromate_transpt"/>
</dbReference>
<feature type="transmembrane region" description="Helical" evidence="7">
    <location>
        <begin position="112"/>
        <end position="132"/>
    </location>
</feature>
<keyword evidence="6 7" id="KW-0472">Membrane</keyword>
<dbReference type="Proteomes" id="UP000564885">
    <property type="component" value="Unassembled WGS sequence"/>
</dbReference>
<dbReference type="Pfam" id="PF02417">
    <property type="entry name" value="Chromate_transp"/>
    <property type="match status" value="1"/>
</dbReference>
<sequence>MSAAALATLAWRFFVIAFLAIGGVNAAVPEIHRQVVEVERWMTNGEFAALFAIANAAPGPNMLLVTLVGWHVAGVVGALLATVALVGPTSILVYVVFHLWDRFRDALWRRPVQNGLSAVTVGLIAASAFLLARAADTGWVSMAVAGGTALVSYLTRLNPLWFFGAAAVVGAAGLV</sequence>
<keyword evidence="4 7" id="KW-0812">Transmembrane</keyword>
<dbReference type="PANTHER" id="PTHR43663">
    <property type="entry name" value="CHROMATE TRANSPORT PROTEIN-RELATED"/>
    <property type="match status" value="1"/>
</dbReference>
<evidence type="ECO:0000313" key="9">
    <source>
        <dbReference type="Proteomes" id="UP000564885"/>
    </source>
</evidence>